<evidence type="ECO:0000313" key="2">
    <source>
        <dbReference type="Proteomes" id="UP000249890"/>
    </source>
</evidence>
<organism evidence="1 2">
    <name type="scientific">Paenibacillus donghaensis</name>
    <dbReference type="NCBI Taxonomy" id="414771"/>
    <lineage>
        <taxon>Bacteria</taxon>
        <taxon>Bacillati</taxon>
        <taxon>Bacillota</taxon>
        <taxon>Bacilli</taxon>
        <taxon>Bacillales</taxon>
        <taxon>Paenibacillaceae</taxon>
        <taxon>Paenibacillus</taxon>
    </lineage>
</organism>
<dbReference type="Proteomes" id="UP000249890">
    <property type="component" value="Chromosome"/>
</dbReference>
<name>A0A2Z2KG06_9BACL</name>
<protein>
    <submittedName>
        <fullName evidence="1">Uncharacterized protein</fullName>
    </submittedName>
</protein>
<reference evidence="1 2" key="1">
    <citation type="submission" date="2017-06" db="EMBL/GenBank/DDBJ databases">
        <title>Complete genome sequence of Paenibacillus donghaensis KCTC 13049T isolated from East Sea sediment, South Korea.</title>
        <authorList>
            <person name="Jung B.K."/>
            <person name="Hong S.-J."/>
            <person name="Shin J.-H."/>
        </authorList>
    </citation>
    <scope>NUCLEOTIDE SEQUENCE [LARGE SCALE GENOMIC DNA]</scope>
    <source>
        <strain evidence="1 2">KCTC 13049</strain>
    </source>
</reference>
<dbReference type="EMBL" id="CP021780">
    <property type="protein sequence ID" value="ASA22060.1"/>
    <property type="molecule type" value="Genomic_DNA"/>
</dbReference>
<gene>
    <name evidence="1" type="ORF">B9T62_15525</name>
</gene>
<dbReference type="KEGG" id="pdh:B9T62_15525"/>
<keyword evidence="2" id="KW-1185">Reference proteome</keyword>
<sequence length="275" mass="31288">MTTETIIRVPLGYSANDLAIDHPCGTEIPSNGVSGLQSKPATVDGIDGRDMSVVTISGVLVYYAEMSGYSRNHGLSTIYYGCRPSQPYIELDSFHNSNNSRYTFFVPDSFRVESLRVVQDDYSRSKIAKNLILYPKRVEGLRDFFKQGSNYPTIDKYNAMLSLYKEAGLTQHHSYRVMLEGRNELIDKYVYGHGFCVTVGYTKWHHIVQPDGSVLYGKDEFHRETDKKISASVKDFHEMILKESSYPSSSSAESERGRSLKRIQYLIETYASDRF</sequence>
<evidence type="ECO:0000313" key="1">
    <source>
        <dbReference type="EMBL" id="ASA22060.1"/>
    </source>
</evidence>
<accession>A0A2Z2KG06</accession>
<proteinExistence type="predicted"/>
<dbReference type="AlphaFoldDB" id="A0A2Z2KG06"/>
<dbReference type="RefSeq" id="WP_087916066.1">
    <property type="nucleotide sequence ID" value="NZ_CP021780.1"/>
</dbReference>